<dbReference type="FunFam" id="3.80.10.10:FF:001164">
    <property type="entry name" value="GH01279p"/>
    <property type="match status" value="1"/>
</dbReference>
<dbReference type="PROSITE" id="PS51450">
    <property type="entry name" value="LRR"/>
    <property type="match status" value="7"/>
</dbReference>
<evidence type="ECO:0000313" key="5">
    <source>
        <dbReference type="Proteomes" id="UP000092461"/>
    </source>
</evidence>
<dbReference type="InterPro" id="IPR032675">
    <property type="entry name" value="LRR_dom_sf"/>
</dbReference>
<proteinExistence type="predicted"/>
<dbReference type="SMART" id="SM00369">
    <property type="entry name" value="LRR_TYP"/>
    <property type="match status" value="11"/>
</dbReference>
<dbReference type="SUPFAM" id="SSF52058">
    <property type="entry name" value="L domain-like"/>
    <property type="match status" value="2"/>
</dbReference>
<dbReference type="EnsemblMetazoa" id="LLOJ003682-RA">
    <property type="protein sequence ID" value="LLOJ003682-PA"/>
    <property type="gene ID" value="LLOJ003682"/>
</dbReference>
<keyword evidence="2" id="KW-0732">Signal</keyword>
<dbReference type="Proteomes" id="UP000092461">
    <property type="component" value="Unassembled WGS sequence"/>
</dbReference>
<dbReference type="VEuPathDB" id="VectorBase:LLONM1_000170"/>
<dbReference type="InterPro" id="IPR003591">
    <property type="entry name" value="Leu-rich_rpt_typical-subtyp"/>
</dbReference>
<evidence type="ECO:0000256" key="2">
    <source>
        <dbReference type="ARBA" id="ARBA00022729"/>
    </source>
</evidence>
<dbReference type="InterPro" id="IPR050328">
    <property type="entry name" value="Dev_Immune_Receptor"/>
</dbReference>
<organism evidence="4 5">
    <name type="scientific">Lutzomyia longipalpis</name>
    <name type="common">Sand fly</name>
    <dbReference type="NCBI Taxonomy" id="7200"/>
    <lineage>
        <taxon>Eukaryota</taxon>
        <taxon>Metazoa</taxon>
        <taxon>Ecdysozoa</taxon>
        <taxon>Arthropoda</taxon>
        <taxon>Hexapoda</taxon>
        <taxon>Insecta</taxon>
        <taxon>Pterygota</taxon>
        <taxon>Neoptera</taxon>
        <taxon>Endopterygota</taxon>
        <taxon>Diptera</taxon>
        <taxon>Nematocera</taxon>
        <taxon>Psychodoidea</taxon>
        <taxon>Psychodidae</taxon>
        <taxon>Lutzomyia</taxon>
        <taxon>Lutzomyia</taxon>
    </lineage>
</organism>
<dbReference type="Pfam" id="PF13516">
    <property type="entry name" value="LRR_6"/>
    <property type="match status" value="2"/>
</dbReference>
<dbReference type="GO" id="GO:0005615">
    <property type="term" value="C:extracellular space"/>
    <property type="evidence" value="ECO:0007669"/>
    <property type="project" value="TreeGrafter"/>
</dbReference>
<dbReference type="AlphaFoldDB" id="A0A1B0CGW9"/>
<dbReference type="PANTHER" id="PTHR24373">
    <property type="entry name" value="SLIT RELATED LEUCINE-RICH REPEAT NEURONAL PROTEIN"/>
    <property type="match status" value="1"/>
</dbReference>
<name>A0A1B0CGW9_LUTLO</name>
<evidence type="ECO:0000256" key="3">
    <source>
        <dbReference type="ARBA" id="ARBA00022737"/>
    </source>
</evidence>
<evidence type="ECO:0000256" key="1">
    <source>
        <dbReference type="ARBA" id="ARBA00022614"/>
    </source>
</evidence>
<keyword evidence="1" id="KW-0433">Leucine-rich repeat</keyword>
<reference evidence="4" key="1">
    <citation type="submission" date="2020-05" db="UniProtKB">
        <authorList>
            <consortium name="EnsemblMetazoa"/>
        </authorList>
    </citation>
    <scope>IDENTIFICATION</scope>
    <source>
        <strain evidence="4">Jacobina</strain>
    </source>
</reference>
<keyword evidence="3" id="KW-0677">Repeat</keyword>
<sequence>NLPETELVDLAYNSLNYFDFEFCDQVGTLSTLTVNASHNKIQYLFDNKTFFSPFNIGREYGSQFHSNIKILDLSGNNISDINGGFFRPVEISLTHLYLSKNNLMNTTRSVFGNLQHLHWLDLSYNQIIDLDYDTFRNTRKLQYINLSHNRVADLPTEFFKYITELRVVDLSTNYIRSLPENLFFDDGLEKLDLSHNWLIKIPVSAMSNVAALTLCYLDLSHNQIGTIHNVDLSTKFRNLAHLDLSDNHIFRLEDASFATLPRLSTLILSNNVGLEITGKTFIGLENSLIDLRIDNVTMIAFPDLPFTYLRRLSIAHNELPSIPPELAYNISLLRHLDLSYNDLSAVPLITHSLPQLKSLNIAGNPIATLTNASLIGAAETLEYLNIAHLFLNSFELGALSKMSSLKTLAISPYPDVINFNIPLVVQEVETLKQLEIEAPQPIPVAYSGDSAFMRPRTDPKTDLKLEMDGIFPAKLKTVILRGKRFKQVANNILNGIQSPVLHLILQNTSITSLPNNFFESHGILGNPQLPDQVFLVDLKLGNQQLSCDSGLGWVEFWSRKKRQYMCNGVSWSRDIFEMFSTSHPLEGSRSHREICDDENGLREAECSNKGSQSLIEVLKSELECGWDSSTRINSEMIIVFSVMAVLLVGWF</sequence>
<keyword evidence="5" id="KW-1185">Reference proteome</keyword>
<dbReference type="InterPro" id="IPR001611">
    <property type="entry name" value="Leu-rich_rpt"/>
</dbReference>
<dbReference type="Pfam" id="PF13855">
    <property type="entry name" value="LRR_8"/>
    <property type="match status" value="3"/>
</dbReference>
<dbReference type="PANTHER" id="PTHR24373:SF392">
    <property type="entry name" value="NEPHROCAN"/>
    <property type="match status" value="1"/>
</dbReference>
<dbReference type="EMBL" id="AJWK01011660">
    <property type="status" value="NOT_ANNOTATED_CDS"/>
    <property type="molecule type" value="Genomic_DNA"/>
</dbReference>
<dbReference type="VEuPathDB" id="VectorBase:LLOJ003682"/>
<accession>A0A1B0CGW9</accession>
<dbReference type="Gene3D" id="3.80.10.10">
    <property type="entry name" value="Ribonuclease Inhibitor"/>
    <property type="match status" value="3"/>
</dbReference>
<protein>
    <submittedName>
        <fullName evidence="4">Uncharacterized protein</fullName>
    </submittedName>
</protein>
<evidence type="ECO:0000313" key="4">
    <source>
        <dbReference type="EnsemblMetazoa" id="LLOJ003682-PA"/>
    </source>
</evidence>
<dbReference type="GO" id="GO:0031012">
    <property type="term" value="C:extracellular matrix"/>
    <property type="evidence" value="ECO:0007669"/>
    <property type="project" value="TreeGrafter"/>
</dbReference>